<dbReference type="Proteomes" id="UP001172386">
    <property type="component" value="Unassembled WGS sequence"/>
</dbReference>
<organism evidence="1 2">
    <name type="scientific">Neophaeococcomyces mojaviensis</name>
    <dbReference type="NCBI Taxonomy" id="3383035"/>
    <lineage>
        <taxon>Eukaryota</taxon>
        <taxon>Fungi</taxon>
        <taxon>Dikarya</taxon>
        <taxon>Ascomycota</taxon>
        <taxon>Pezizomycotina</taxon>
        <taxon>Eurotiomycetes</taxon>
        <taxon>Chaetothyriomycetidae</taxon>
        <taxon>Chaetothyriales</taxon>
        <taxon>Chaetothyriales incertae sedis</taxon>
        <taxon>Neophaeococcomyces</taxon>
    </lineage>
</organism>
<protein>
    <submittedName>
        <fullName evidence="1">Uncharacterized protein</fullName>
    </submittedName>
</protein>
<sequence>MKGYIIEGQEDRAPITPLSDTWAGYGRSIKLKPRLRAGTNPSKLSPLQLGRLMRRFKIRFTGKTSRWPSEYENCFKQIEAIGQVKFETYPTYLSKYVGCASADELRLRTIELVRKAGIDDQNNVNEDTLRHHVKPIVFKQLESALECQVCQKLWSTAEFASSTSSTAARSSHAAGEVYDIWFGSTRSRNGALQLLLISNFIRDWAYNTYRPNILACLAGGWDHVIGVVHTESVIRPLNVPSKVPEKEAKTPPHLNKKHRNDCIKKEVKKSKQADRTMKAKARVISIADFQLKYATSKSGWPATKSRLPEYLKDKPWWA</sequence>
<accession>A0ACC3AB70</accession>
<reference evidence="1" key="1">
    <citation type="submission" date="2022-10" db="EMBL/GenBank/DDBJ databases">
        <title>Culturing micro-colonial fungi from biological soil crusts in the Mojave desert and describing Neophaeococcomyces mojavensis, and introducing the new genera and species Taxawa tesnikishii.</title>
        <authorList>
            <person name="Kurbessoian T."/>
            <person name="Stajich J.E."/>
        </authorList>
    </citation>
    <scope>NUCLEOTIDE SEQUENCE</scope>
    <source>
        <strain evidence="1">JES_112</strain>
    </source>
</reference>
<gene>
    <name evidence="1" type="ORF">H2198_003509</name>
</gene>
<keyword evidence="2" id="KW-1185">Reference proteome</keyword>
<proteinExistence type="predicted"/>
<comment type="caution">
    <text evidence="1">The sequence shown here is derived from an EMBL/GenBank/DDBJ whole genome shotgun (WGS) entry which is preliminary data.</text>
</comment>
<evidence type="ECO:0000313" key="2">
    <source>
        <dbReference type="Proteomes" id="UP001172386"/>
    </source>
</evidence>
<evidence type="ECO:0000313" key="1">
    <source>
        <dbReference type="EMBL" id="KAJ9658763.1"/>
    </source>
</evidence>
<dbReference type="EMBL" id="JAPDRQ010000047">
    <property type="protein sequence ID" value="KAJ9658763.1"/>
    <property type="molecule type" value="Genomic_DNA"/>
</dbReference>
<name>A0ACC3AB70_9EURO</name>